<dbReference type="Proteomes" id="UP000244911">
    <property type="component" value="Unassembled WGS sequence"/>
</dbReference>
<evidence type="ECO:0000313" key="1">
    <source>
        <dbReference type="EMBL" id="SPF79156.1"/>
    </source>
</evidence>
<proteinExistence type="predicted"/>
<reference evidence="1 2" key="1">
    <citation type="submission" date="2018-03" db="EMBL/GenBank/DDBJ databases">
        <authorList>
            <person name="Keele B.F."/>
        </authorList>
    </citation>
    <scope>NUCLEOTIDE SEQUENCE [LARGE SCALE GENOMIC DNA]</scope>
    <source>
        <strain evidence="1 2">CECT 8811</strain>
    </source>
</reference>
<protein>
    <submittedName>
        <fullName evidence="1">Uncharacterized protein</fullName>
    </submittedName>
</protein>
<accession>A0A2R8ASW9</accession>
<dbReference type="EMBL" id="OMOI01000002">
    <property type="protein sequence ID" value="SPF79156.1"/>
    <property type="molecule type" value="Genomic_DNA"/>
</dbReference>
<name>A0A2R8ASW9_9RHOB</name>
<organism evidence="1 2">
    <name type="scientific">Aliiroseovarius pelagivivens</name>
    <dbReference type="NCBI Taxonomy" id="1639690"/>
    <lineage>
        <taxon>Bacteria</taxon>
        <taxon>Pseudomonadati</taxon>
        <taxon>Pseudomonadota</taxon>
        <taxon>Alphaproteobacteria</taxon>
        <taxon>Rhodobacterales</taxon>
        <taxon>Paracoccaceae</taxon>
        <taxon>Aliiroseovarius</taxon>
    </lineage>
</organism>
<dbReference type="OrthoDB" id="7868042at2"/>
<dbReference type="AlphaFoldDB" id="A0A2R8ASW9"/>
<sequence length="142" mass="15107">MLSRNIKILIAIIVVVVLPTVAALAWYAVTKDPTIRPLGITKQALVEQTSDDGAMLTIVIRFDPDEDTKTSELLGTKIAYAFEAKGVVGSVKRLPVPGNEMTVTYLIGASTIGPYPASHASTGINAAVGAYRMIVPPEILEN</sequence>
<keyword evidence="2" id="KW-1185">Reference proteome</keyword>
<gene>
    <name evidence="1" type="ORF">ALP8811_03093</name>
</gene>
<evidence type="ECO:0000313" key="2">
    <source>
        <dbReference type="Proteomes" id="UP000244911"/>
    </source>
</evidence>
<dbReference type="RefSeq" id="WP_108858120.1">
    <property type="nucleotide sequence ID" value="NZ_OMOI01000002.1"/>
</dbReference>